<dbReference type="SMART" id="SM00450">
    <property type="entry name" value="RHOD"/>
    <property type="match status" value="1"/>
</dbReference>
<dbReference type="CDD" id="cd00158">
    <property type="entry name" value="RHOD"/>
    <property type="match status" value="1"/>
</dbReference>
<dbReference type="PROSITE" id="PS50206">
    <property type="entry name" value="RHODANESE_3"/>
    <property type="match status" value="1"/>
</dbReference>
<dbReference type="InterPro" id="IPR050229">
    <property type="entry name" value="GlpE_sulfurtransferase"/>
</dbReference>
<organism evidence="3 4">
    <name type="scientific">Paraconexibacter antarcticus</name>
    <dbReference type="NCBI Taxonomy" id="2949664"/>
    <lineage>
        <taxon>Bacteria</taxon>
        <taxon>Bacillati</taxon>
        <taxon>Actinomycetota</taxon>
        <taxon>Thermoleophilia</taxon>
        <taxon>Solirubrobacterales</taxon>
        <taxon>Paraconexibacteraceae</taxon>
        <taxon>Paraconexibacter</taxon>
    </lineage>
</organism>
<evidence type="ECO:0000256" key="1">
    <source>
        <dbReference type="SAM" id="MobiDB-lite"/>
    </source>
</evidence>
<dbReference type="EMBL" id="CP098502">
    <property type="protein sequence ID" value="UTI63023.1"/>
    <property type="molecule type" value="Genomic_DNA"/>
</dbReference>
<protein>
    <submittedName>
        <fullName evidence="3">Rhodanese-like domain-containing protein</fullName>
    </submittedName>
</protein>
<keyword evidence="4" id="KW-1185">Reference proteome</keyword>
<gene>
    <name evidence="3" type="ORF">NBH00_16855</name>
</gene>
<dbReference type="Gene3D" id="3.40.250.10">
    <property type="entry name" value="Rhodanese-like domain"/>
    <property type="match status" value="1"/>
</dbReference>
<feature type="domain" description="Rhodanese" evidence="2">
    <location>
        <begin position="23"/>
        <end position="111"/>
    </location>
</feature>
<evidence type="ECO:0000313" key="3">
    <source>
        <dbReference type="EMBL" id="UTI63023.1"/>
    </source>
</evidence>
<evidence type="ECO:0000259" key="2">
    <source>
        <dbReference type="PROSITE" id="PS50206"/>
    </source>
</evidence>
<dbReference type="Proteomes" id="UP001056035">
    <property type="component" value="Chromosome"/>
</dbReference>
<evidence type="ECO:0000313" key="4">
    <source>
        <dbReference type="Proteomes" id="UP001056035"/>
    </source>
</evidence>
<proteinExistence type="predicted"/>
<dbReference type="Pfam" id="PF00581">
    <property type="entry name" value="Rhodanese"/>
    <property type="match status" value="1"/>
</dbReference>
<dbReference type="PANTHER" id="PTHR43031">
    <property type="entry name" value="FAD-DEPENDENT OXIDOREDUCTASE"/>
    <property type="match status" value="1"/>
</dbReference>
<dbReference type="SUPFAM" id="SSF52821">
    <property type="entry name" value="Rhodanese/Cell cycle control phosphatase"/>
    <property type="match status" value="1"/>
</dbReference>
<feature type="region of interest" description="Disordered" evidence="1">
    <location>
        <begin position="101"/>
        <end position="127"/>
    </location>
</feature>
<dbReference type="InterPro" id="IPR001763">
    <property type="entry name" value="Rhodanese-like_dom"/>
</dbReference>
<name>A0ABY5DM48_9ACTN</name>
<sequence>MGFLSRFTGAGQLTPAAAAAGAADGTLVLVDVRETGEFTAGHAPQARHMPLGQLAAGLDGLRDEGRPVAFVCHSGARSARATRQARAAGIDARNVRGGMAAWGRAGLPTATGDGGPRRRGRRDPPSR</sequence>
<accession>A0ABY5DM48</accession>
<dbReference type="PANTHER" id="PTHR43031:SF1">
    <property type="entry name" value="PYRIDINE NUCLEOTIDE-DISULPHIDE OXIDOREDUCTASE"/>
    <property type="match status" value="1"/>
</dbReference>
<dbReference type="RefSeq" id="WP_254569758.1">
    <property type="nucleotide sequence ID" value="NZ_CP098502.1"/>
</dbReference>
<reference evidence="3 4" key="1">
    <citation type="submission" date="2022-06" db="EMBL/GenBank/DDBJ databases">
        <title>Paraconexibacter antarcticus.</title>
        <authorList>
            <person name="Kim C.S."/>
        </authorList>
    </citation>
    <scope>NUCLEOTIDE SEQUENCE [LARGE SCALE GENOMIC DNA]</scope>
    <source>
        <strain evidence="3 4">02-257</strain>
    </source>
</reference>
<dbReference type="InterPro" id="IPR036873">
    <property type="entry name" value="Rhodanese-like_dom_sf"/>
</dbReference>